<proteinExistence type="predicted"/>
<accession>A0A644XQ35</accession>
<feature type="region of interest" description="Disordered" evidence="1">
    <location>
        <begin position="1"/>
        <end position="29"/>
    </location>
</feature>
<name>A0A644XQ35_9ZZZZ</name>
<dbReference type="EMBL" id="VSSQ01002594">
    <property type="protein sequence ID" value="MPM16353.1"/>
    <property type="molecule type" value="Genomic_DNA"/>
</dbReference>
<gene>
    <name evidence="2" type="ORF">SDC9_62731</name>
</gene>
<evidence type="ECO:0000313" key="2">
    <source>
        <dbReference type="EMBL" id="MPM16353.1"/>
    </source>
</evidence>
<dbReference type="AlphaFoldDB" id="A0A644XQ35"/>
<organism evidence="2">
    <name type="scientific">bioreactor metagenome</name>
    <dbReference type="NCBI Taxonomy" id="1076179"/>
    <lineage>
        <taxon>unclassified sequences</taxon>
        <taxon>metagenomes</taxon>
        <taxon>ecological metagenomes</taxon>
    </lineage>
</organism>
<evidence type="ECO:0000256" key="1">
    <source>
        <dbReference type="SAM" id="MobiDB-lite"/>
    </source>
</evidence>
<comment type="caution">
    <text evidence="2">The sequence shown here is derived from an EMBL/GenBank/DDBJ whole genome shotgun (WGS) entry which is preliminary data.</text>
</comment>
<protein>
    <submittedName>
        <fullName evidence="2">Uncharacterized protein</fullName>
    </submittedName>
</protein>
<sequence>MIRNTDGIGSASGNRKRPAGNVGSVGKNGCGLNVPLGVAHQVQSA</sequence>
<reference evidence="2" key="1">
    <citation type="submission" date="2019-08" db="EMBL/GenBank/DDBJ databases">
        <authorList>
            <person name="Kucharzyk K."/>
            <person name="Murdoch R.W."/>
            <person name="Higgins S."/>
            <person name="Loffler F."/>
        </authorList>
    </citation>
    <scope>NUCLEOTIDE SEQUENCE</scope>
</reference>